<dbReference type="Proteomes" id="UP000246702">
    <property type="component" value="Unassembled WGS sequence"/>
</dbReference>
<comment type="caution">
    <text evidence="1">The sequence shown here is derived from an EMBL/GenBank/DDBJ whole genome shotgun (WGS) entry which is preliminary data.</text>
</comment>
<dbReference type="RefSeq" id="XP_025472338.1">
    <property type="nucleotide sequence ID" value="XM_025605638.1"/>
</dbReference>
<proteinExistence type="predicted"/>
<dbReference type="AlphaFoldDB" id="A0A317XDA1"/>
<organism evidence="1 2">
    <name type="scientific">Aspergillus sclerotioniger CBS 115572</name>
    <dbReference type="NCBI Taxonomy" id="1450535"/>
    <lineage>
        <taxon>Eukaryota</taxon>
        <taxon>Fungi</taxon>
        <taxon>Dikarya</taxon>
        <taxon>Ascomycota</taxon>
        <taxon>Pezizomycotina</taxon>
        <taxon>Eurotiomycetes</taxon>
        <taxon>Eurotiomycetidae</taxon>
        <taxon>Eurotiales</taxon>
        <taxon>Aspergillaceae</taxon>
        <taxon>Aspergillus</taxon>
        <taxon>Aspergillus subgen. Circumdati</taxon>
    </lineage>
</organism>
<keyword evidence="2" id="KW-1185">Reference proteome</keyword>
<protein>
    <submittedName>
        <fullName evidence="1">Uncharacterized protein</fullName>
    </submittedName>
</protein>
<dbReference type="GeneID" id="37107781"/>
<reference evidence="1 2" key="1">
    <citation type="submission" date="2016-12" db="EMBL/GenBank/DDBJ databases">
        <title>The genomes of Aspergillus section Nigri reveals drivers in fungal speciation.</title>
        <authorList>
            <consortium name="DOE Joint Genome Institute"/>
            <person name="Vesth T.C."/>
            <person name="Nybo J."/>
            <person name="Theobald S."/>
            <person name="Brandl J."/>
            <person name="Frisvad J.C."/>
            <person name="Nielsen K.F."/>
            <person name="Lyhne E.K."/>
            <person name="Kogle M.E."/>
            <person name="Kuo A."/>
            <person name="Riley R."/>
            <person name="Clum A."/>
            <person name="Nolan M."/>
            <person name="Lipzen A."/>
            <person name="Salamov A."/>
            <person name="Henrissat B."/>
            <person name="Wiebenga A."/>
            <person name="De Vries R.P."/>
            <person name="Grigoriev I.V."/>
            <person name="Mortensen U.H."/>
            <person name="Andersen M.R."/>
            <person name="Baker S.E."/>
        </authorList>
    </citation>
    <scope>NUCLEOTIDE SEQUENCE [LARGE SCALE GENOMIC DNA]</scope>
    <source>
        <strain evidence="1 2">CBS 115572</strain>
    </source>
</reference>
<dbReference type="EMBL" id="MSFK01000002">
    <property type="protein sequence ID" value="PWY95577.1"/>
    <property type="molecule type" value="Genomic_DNA"/>
</dbReference>
<accession>A0A317XDA1</accession>
<evidence type="ECO:0000313" key="2">
    <source>
        <dbReference type="Proteomes" id="UP000246702"/>
    </source>
</evidence>
<name>A0A317XDA1_9EURO</name>
<evidence type="ECO:0000313" key="1">
    <source>
        <dbReference type="EMBL" id="PWY95577.1"/>
    </source>
</evidence>
<gene>
    <name evidence="1" type="ORF">BO94DRAFT_130418</name>
</gene>
<sequence length="131" mass="14423">MDVHFFWQPGTVLYFTHLLRDLGKFFCSFSASVALFCPFLQPLCRFLSSFLICLTSCFSANEAFIRFRKLVCTTRSGRPSNCNGATKPSNAFNLWSLRSTGIILGTGASPPYSSCSCATRPGSISSRSSTF</sequence>